<evidence type="ECO:0000256" key="5">
    <source>
        <dbReference type="SAM" id="MobiDB-lite"/>
    </source>
</evidence>
<name>A0ABT5D0G6_9BACT</name>
<dbReference type="PANTHER" id="PTHR43100">
    <property type="entry name" value="GLUTAMATE SYNTHASE [NADPH] SMALL CHAIN"/>
    <property type="match status" value="1"/>
</dbReference>
<dbReference type="RefSeq" id="WP_272134401.1">
    <property type="nucleotide sequence ID" value="NZ_JAQNDM010000001.1"/>
</dbReference>
<keyword evidence="1" id="KW-0028">Amino-acid biosynthesis</keyword>
<protein>
    <submittedName>
        <fullName evidence="8">Glutamate synthase subunit beta</fullName>
    </submittedName>
</protein>
<dbReference type="PRINTS" id="PR00419">
    <property type="entry name" value="ADXRDTASE"/>
</dbReference>
<reference evidence="8 9" key="1">
    <citation type="submission" date="2022-11" db="EMBL/GenBank/DDBJ databases">
        <title>Minimal conservation of predation-associated metabolite biosynthetic gene clusters underscores biosynthetic potential of Myxococcota including descriptions for ten novel species: Archangium lansinium sp. nov., Myxococcus landrumus sp. nov., Nannocystis bai.</title>
        <authorList>
            <person name="Ahearne A."/>
            <person name="Stevens C."/>
            <person name="Dowd S."/>
        </authorList>
    </citation>
    <scope>NUCLEOTIDE SEQUENCE [LARGE SCALE GENOMIC DNA]</scope>
    <source>
        <strain evidence="8 9">NCWAL01</strain>
    </source>
</reference>
<comment type="pathway">
    <text evidence="4">Amino-acid biosynthesis.</text>
</comment>
<dbReference type="PANTHER" id="PTHR43100:SF1">
    <property type="entry name" value="GLUTAMATE SYNTHASE [NADPH] SMALL CHAIN"/>
    <property type="match status" value="1"/>
</dbReference>
<evidence type="ECO:0000259" key="6">
    <source>
        <dbReference type="Pfam" id="PF07992"/>
    </source>
</evidence>
<dbReference type="InterPro" id="IPR009051">
    <property type="entry name" value="Helical_ferredxn"/>
</dbReference>
<dbReference type="InterPro" id="IPR028261">
    <property type="entry name" value="DPD_II"/>
</dbReference>
<evidence type="ECO:0000256" key="1">
    <source>
        <dbReference type="ARBA" id="ARBA00022605"/>
    </source>
</evidence>
<dbReference type="Proteomes" id="UP001221838">
    <property type="component" value="Unassembled WGS sequence"/>
</dbReference>
<comment type="caution">
    <text evidence="8">The sequence shown here is derived from an EMBL/GenBank/DDBJ whole genome shotgun (WGS) entry which is preliminary data.</text>
</comment>
<gene>
    <name evidence="8" type="ORF">POL68_01605</name>
</gene>
<feature type="region of interest" description="Disordered" evidence="5">
    <location>
        <begin position="1"/>
        <end position="21"/>
    </location>
</feature>
<dbReference type="SUPFAM" id="SSF46548">
    <property type="entry name" value="alpha-helical ferredoxin"/>
    <property type="match status" value="1"/>
</dbReference>
<dbReference type="InterPro" id="IPR006005">
    <property type="entry name" value="Glut_synth_ssu1"/>
</dbReference>
<proteinExistence type="predicted"/>
<evidence type="ECO:0000256" key="3">
    <source>
        <dbReference type="ARBA" id="ARBA00023164"/>
    </source>
</evidence>
<keyword evidence="3" id="KW-0314">Glutamate biosynthesis</keyword>
<dbReference type="Gene3D" id="3.50.50.60">
    <property type="entry name" value="FAD/NAD(P)-binding domain"/>
    <property type="match status" value="2"/>
</dbReference>
<dbReference type="Pfam" id="PF07992">
    <property type="entry name" value="Pyr_redox_2"/>
    <property type="match status" value="2"/>
</dbReference>
<feature type="domain" description="FAD/NAD(P)-binding" evidence="6">
    <location>
        <begin position="388"/>
        <end position="459"/>
    </location>
</feature>
<accession>A0ABT5D0G6</accession>
<dbReference type="EMBL" id="JAQNDM010000001">
    <property type="protein sequence ID" value="MDC0707153.1"/>
    <property type="molecule type" value="Genomic_DNA"/>
</dbReference>
<evidence type="ECO:0000256" key="4">
    <source>
        <dbReference type="ARBA" id="ARBA00029440"/>
    </source>
</evidence>
<feature type="domain" description="Dihydroprymidine dehydrogenase" evidence="7">
    <location>
        <begin position="23"/>
        <end position="131"/>
    </location>
</feature>
<sequence length="487" mass="52468">MGKPTGFLEWSRRPAPKREKTERVQDWKEFVLPLAPDEAKRQAGRCMDCGVPFCQQGCPLGNPIPDFNDAVYNGRWKAAYLSLSGTNNFPEFTGRLCPAPCEASCVLSINQDAVTIEQMEKEIAERAFAEGWVTPRPPASRTGRSVAVVGSGPAGLAAAAQLNQAGHTVTVYERDDRLGGLMRYGIPDFKMEKSVLDRRLAVMEAEGVVFRTGVDVGKEIGFRALREQHDAVVLALGARKARELEVPGRELEGVLPAMQFLEHQNRVVSGLATPDPRLSAAGKRVLILGGGDTGSDCLGTSIRQGAKSVTQVELMPAPPHVRAADNPWPRWPLLFRTSSSQEEGGVREFGFMTKHLSGQDGRLQALHAVKVEPRREGDGPLRLIEAPGSEVTHEVDMLILAMGFTGPDTAQLSEQLGVKITPRGTVQIDKHFATSADGVFCAGDASRGASLIVWALSEGREAAKAVDAYLTGLPSALPSRGRDAAFG</sequence>
<evidence type="ECO:0000313" key="9">
    <source>
        <dbReference type="Proteomes" id="UP001221838"/>
    </source>
</evidence>
<keyword evidence="9" id="KW-1185">Reference proteome</keyword>
<dbReference type="InterPro" id="IPR023753">
    <property type="entry name" value="FAD/NAD-binding_dom"/>
</dbReference>
<organism evidence="8 9">
    <name type="scientific">Stigmatella ashevillensis</name>
    <dbReference type="NCBI Taxonomy" id="2995309"/>
    <lineage>
        <taxon>Bacteria</taxon>
        <taxon>Pseudomonadati</taxon>
        <taxon>Myxococcota</taxon>
        <taxon>Myxococcia</taxon>
        <taxon>Myxococcales</taxon>
        <taxon>Cystobacterineae</taxon>
        <taxon>Archangiaceae</taxon>
        <taxon>Stigmatella</taxon>
    </lineage>
</organism>
<evidence type="ECO:0000259" key="7">
    <source>
        <dbReference type="Pfam" id="PF14691"/>
    </source>
</evidence>
<dbReference type="Gene3D" id="1.10.1060.10">
    <property type="entry name" value="Alpha-helical ferredoxin"/>
    <property type="match status" value="1"/>
</dbReference>
<dbReference type="SUPFAM" id="SSF51971">
    <property type="entry name" value="Nucleotide-binding domain"/>
    <property type="match status" value="2"/>
</dbReference>
<dbReference type="InterPro" id="IPR036188">
    <property type="entry name" value="FAD/NAD-bd_sf"/>
</dbReference>
<feature type="compositionally biased region" description="Basic and acidic residues" evidence="5">
    <location>
        <begin position="10"/>
        <end position="21"/>
    </location>
</feature>
<evidence type="ECO:0000256" key="2">
    <source>
        <dbReference type="ARBA" id="ARBA00023002"/>
    </source>
</evidence>
<dbReference type="NCBIfam" id="TIGR01317">
    <property type="entry name" value="GOGAT_sm_gam"/>
    <property type="match status" value="1"/>
</dbReference>
<dbReference type="Pfam" id="PF14691">
    <property type="entry name" value="Fer4_20"/>
    <property type="match status" value="1"/>
</dbReference>
<dbReference type="InterPro" id="IPR051394">
    <property type="entry name" value="Glutamate_Synthase"/>
</dbReference>
<feature type="domain" description="FAD/NAD(P)-binding" evidence="6">
    <location>
        <begin position="145"/>
        <end position="318"/>
    </location>
</feature>
<keyword evidence="2" id="KW-0560">Oxidoreductase</keyword>
<evidence type="ECO:0000313" key="8">
    <source>
        <dbReference type="EMBL" id="MDC0707153.1"/>
    </source>
</evidence>